<evidence type="ECO:0000313" key="2">
    <source>
        <dbReference type="EMBL" id="MCT7941291.1"/>
    </source>
</evidence>
<dbReference type="AlphaFoldDB" id="A0A9X2WLC4"/>
<dbReference type="EMBL" id="JAMTCD010000005">
    <property type="protein sequence ID" value="MCT7941291.1"/>
    <property type="molecule type" value="Genomic_DNA"/>
</dbReference>
<comment type="caution">
    <text evidence="2">The sequence shown here is derived from an EMBL/GenBank/DDBJ whole genome shotgun (WGS) entry which is preliminary data.</text>
</comment>
<evidence type="ECO:0000256" key="1">
    <source>
        <dbReference type="SAM" id="SignalP"/>
    </source>
</evidence>
<protein>
    <submittedName>
        <fullName evidence="2">Uncharacterized protein</fullName>
    </submittedName>
</protein>
<name>A0A9X2WLC4_9GAMM</name>
<evidence type="ECO:0000313" key="3">
    <source>
        <dbReference type="Proteomes" id="UP001155546"/>
    </source>
</evidence>
<dbReference type="PROSITE" id="PS51257">
    <property type="entry name" value="PROKAR_LIPOPROTEIN"/>
    <property type="match status" value="1"/>
</dbReference>
<accession>A0A9X2WLC4</accession>
<dbReference type="RefSeq" id="WP_261297706.1">
    <property type="nucleotide sequence ID" value="NZ_JAMTCD010000005.1"/>
</dbReference>
<dbReference type="Proteomes" id="UP001155546">
    <property type="component" value="Unassembled WGS sequence"/>
</dbReference>
<proteinExistence type="predicted"/>
<organism evidence="2 3">
    <name type="scientific">Shewanella holmiensis</name>
    <dbReference type="NCBI Taxonomy" id="2952222"/>
    <lineage>
        <taxon>Bacteria</taxon>
        <taxon>Pseudomonadati</taxon>
        <taxon>Pseudomonadota</taxon>
        <taxon>Gammaproteobacteria</taxon>
        <taxon>Alteromonadales</taxon>
        <taxon>Shewanellaceae</taxon>
        <taxon>Shewanella</taxon>
    </lineage>
</organism>
<feature type="signal peptide" evidence="1">
    <location>
        <begin position="1"/>
        <end position="20"/>
    </location>
</feature>
<feature type="chain" id="PRO_5040802767" evidence="1">
    <location>
        <begin position="21"/>
        <end position="189"/>
    </location>
</feature>
<gene>
    <name evidence="2" type="ORF">NE535_05700</name>
</gene>
<reference evidence="2" key="1">
    <citation type="journal article" date="2023" name="Int. J. Syst. Evol. Microbiol.">
        <title>&lt;i&gt;Shewanella septentrionalis&lt;/i&gt; sp. nov. and &lt;i&gt;Shewanella holmiensis&lt;/i&gt; sp. nov., isolated from Baltic Sea water and sediments.</title>
        <authorList>
            <person name="Martin-Rodriguez A.J."/>
            <person name="Thorell K."/>
            <person name="Joffre E."/>
            <person name="Jensie-Markopoulos S."/>
            <person name="Moore E.R.B."/>
            <person name="Sjoling A."/>
        </authorList>
    </citation>
    <scope>NUCLEOTIDE SEQUENCE</scope>
    <source>
        <strain evidence="2">SP1S2-7</strain>
    </source>
</reference>
<keyword evidence="1" id="KW-0732">Signal</keyword>
<sequence>MRKLLLLSGLLVLSACSATGTETKPAVDNAVPSTVDMSAMTNEQAAETLYTSLIKANYLVTKVGPSRVAVQLGDHQFVLQPSMNADGIDRILANRFYAVHPQLQGSKELLVMIGQLNQKLNFAKFFIRENGAVIQVQSSATFVNVMSLEEIRRFLIWTDEGLRQVGTSMPEGTENLIKAIPVMQHPQGV</sequence>
<keyword evidence="3" id="KW-1185">Reference proteome</keyword>